<dbReference type="GO" id="GO:0005886">
    <property type="term" value="C:plasma membrane"/>
    <property type="evidence" value="ECO:0007669"/>
    <property type="project" value="TreeGrafter"/>
</dbReference>
<proteinExistence type="predicted"/>
<dbReference type="PANTHER" id="PTHR11972:SF197">
    <property type="entry name" value="RESPIRATORY BURST OXIDASE HOMOLOG PROTEIN D"/>
    <property type="match status" value="1"/>
</dbReference>
<dbReference type="PANTHER" id="PTHR11972">
    <property type="entry name" value="NADPH OXIDASE"/>
    <property type="match status" value="1"/>
</dbReference>
<feature type="domain" description="Ferric reductase NAD binding" evidence="2">
    <location>
        <begin position="18"/>
        <end position="128"/>
    </location>
</feature>
<keyword evidence="4" id="KW-1185">Reference proteome</keyword>
<evidence type="ECO:0000313" key="3">
    <source>
        <dbReference type="EMBL" id="KAG6528442.1"/>
    </source>
</evidence>
<sequence length="159" mass="17919">MLDEETDDDPLQSSSSASMSFKTRRAYFYWVMREQGSFEWFRGVMDEVAETDKKHVIEQSCTTTAPACTKRATPTPPSSPCCSRCTTLRGKRGVDVVSGTRVKSHFAHPNWRNVYKRIALNHHDERVGCSTAELRRYEGAKNSLNKTGSNFIGLPVKPV</sequence>
<dbReference type="InterPro" id="IPR039261">
    <property type="entry name" value="FNR_nucleotide-bd"/>
</dbReference>
<dbReference type="Proteomes" id="UP000734854">
    <property type="component" value="Unassembled WGS sequence"/>
</dbReference>
<protein>
    <recommendedName>
        <fullName evidence="2">Ferric reductase NAD binding domain-containing protein</fullName>
    </recommendedName>
</protein>
<dbReference type="Gene3D" id="3.40.50.80">
    <property type="entry name" value="Nucleotide-binding domain of ferredoxin-NADP reductase (FNR) module"/>
    <property type="match status" value="1"/>
</dbReference>
<reference evidence="3 4" key="1">
    <citation type="submission" date="2020-08" db="EMBL/GenBank/DDBJ databases">
        <title>Plant Genome Project.</title>
        <authorList>
            <person name="Zhang R.-G."/>
        </authorList>
    </citation>
    <scope>NUCLEOTIDE SEQUENCE [LARGE SCALE GENOMIC DNA]</scope>
    <source>
        <tissue evidence="3">Rhizome</tissue>
    </source>
</reference>
<accession>A0A8J5I0P7</accession>
<gene>
    <name evidence="3" type="ORF">ZIOFF_010617</name>
</gene>
<organism evidence="3 4">
    <name type="scientific">Zingiber officinale</name>
    <name type="common">Ginger</name>
    <name type="synonym">Amomum zingiber</name>
    <dbReference type="NCBI Taxonomy" id="94328"/>
    <lineage>
        <taxon>Eukaryota</taxon>
        <taxon>Viridiplantae</taxon>
        <taxon>Streptophyta</taxon>
        <taxon>Embryophyta</taxon>
        <taxon>Tracheophyta</taxon>
        <taxon>Spermatophyta</taxon>
        <taxon>Magnoliopsida</taxon>
        <taxon>Liliopsida</taxon>
        <taxon>Zingiberales</taxon>
        <taxon>Zingiberaceae</taxon>
        <taxon>Zingiber</taxon>
    </lineage>
</organism>
<keyword evidence="1" id="KW-0560">Oxidoreductase</keyword>
<dbReference type="Pfam" id="PF08030">
    <property type="entry name" value="NAD_binding_6"/>
    <property type="match status" value="1"/>
</dbReference>
<evidence type="ECO:0000259" key="2">
    <source>
        <dbReference type="Pfam" id="PF08030"/>
    </source>
</evidence>
<dbReference type="GO" id="GO:0016174">
    <property type="term" value="F:NAD(P)H oxidase H2O2-forming activity"/>
    <property type="evidence" value="ECO:0007669"/>
    <property type="project" value="TreeGrafter"/>
</dbReference>
<dbReference type="EMBL" id="JACMSC010000003">
    <property type="protein sequence ID" value="KAG6528442.1"/>
    <property type="molecule type" value="Genomic_DNA"/>
</dbReference>
<dbReference type="InterPro" id="IPR013121">
    <property type="entry name" value="Fe_red_NAD-bd_6"/>
</dbReference>
<dbReference type="AlphaFoldDB" id="A0A8J5I0P7"/>
<comment type="caution">
    <text evidence="3">The sequence shown here is derived from an EMBL/GenBank/DDBJ whole genome shotgun (WGS) entry which is preliminary data.</text>
</comment>
<evidence type="ECO:0000256" key="1">
    <source>
        <dbReference type="ARBA" id="ARBA00023002"/>
    </source>
</evidence>
<evidence type="ECO:0000313" key="4">
    <source>
        <dbReference type="Proteomes" id="UP000734854"/>
    </source>
</evidence>
<dbReference type="InterPro" id="IPR050369">
    <property type="entry name" value="RBOH/FRE"/>
</dbReference>
<name>A0A8J5I0P7_ZINOF</name>